<dbReference type="EMBL" id="BPWL01000004">
    <property type="protein sequence ID" value="GJJ09945.1"/>
    <property type="molecule type" value="Genomic_DNA"/>
</dbReference>
<dbReference type="GO" id="GO:0005886">
    <property type="term" value="C:plasma membrane"/>
    <property type="evidence" value="ECO:0007669"/>
    <property type="project" value="UniProtKB-SubCell"/>
</dbReference>
<feature type="transmembrane region" description="Helical" evidence="10">
    <location>
        <begin position="839"/>
        <end position="858"/>
    </location>
</feature>
<keyword evidence="6 10" id="KW-0472">Membrane</keyword>
<dbReference type="InterPro" id="IPR029044">
    <property type="entry name" value="Nucleotide-diphossugar_trans"/>
</dbReference>
<dbReference type="Pfam" id="PF01644">
    <property type="entry name" value="Chitin_synth_1"/>
    <property type="match status" value="1"/>
</dbReference>
<feature type="transmembrane region" description="Helical" evidence="10">
    <location>
        <begin position="582"/>
        <end position="603"/>
    </location>
</feature>
<evidence type="ECO:0000259" key="12">
    <source>
        <dbReference type="Pfam" id="PF08407"/>
    </source>
</evidence>
<gene>
    <name evidence="13" type="ORF">Clacol_004169</name>
</gene>
<evidence type="ECO:0000256" key="1">
    <source>
        <dbReference type="ARBA" id="ARBA00004141"/>
    </source>
</evidence>
<dbReference type="GO" id="GO:0006031">
    <property type="term" value="P:chitin biosynthetic process"/>
    <property type="evidence" value="ECO:0007669"/>
    <property type="project" value="UniProtKB-UniRule"/>
</dbReference>
<keyword evidence="3 10" id="KW-0328">Glycosyltransferase</keyword>
<keyword evidence="4 10" id="KW-0812">Transmembrane</keyword>
<dbReference type="EC" id="2.4.1.16" evidence="2 10"/>
<comment type="catalytic activity">
    <reaction evidence="9 10">
        <text>[(1-&gt;4)-N-acetyl-beta-D-glucosaminyl](n) + UDP-N-acetyl-alpha-D-glucosamine = [(1-&gt;4)-N-acetyl-beta-D-glucosaminyl](n+1) + UDP + H(+)</text>
        <dbReference type="Rhea" id="RHEA:16637"/>
        <dbReference type="Rhea" id="RHEA-COMP:9593"/>
        <dbReference type="Rhea" id="RHEA-COMP:9595"/>
        <dbReference type="ChEBI" id="CHEBI:15378"/>
        <dbReference type="ChEBI" id="CHEBI:17029"/>
        <dbReference type="ChEBI" id="CHEBI:57705"/>
        <dbReference type="ChEBI" id="CHEBI:58223"/>
        <dbReference type="EC" id="2.4.1.16"/>
    </reaction>
</comment>
<evidence type="ECO:0000256" key="10">
    <source>
        <dbReference type="RuleBase" id="RU366040"/>
    </source>
</evidence>
<keyword evidence="5 10" id="KW-1133">Transmembrane helix</keyword>
<dbReference type="PANTHER" id="PTHR22914:SF44">
    <property type="entry name" value="CHITIN SYNTHASE 2"/>
    <property type="match status" value="1"/>
</dbReference>
<dbReference type="GO" id="GO:0071555">
    <property type="term" value="P:cell wall organization"/>
    <property type="evidence" value="ECO:0007669"/>
    <property type="project" value="UniProtKB-KW"/>
</dbReference>
<keyword evidence="10" id="KW-0808">Transferase</keyword>
<dbReference type="InterPro" id="IPR013616">
    <property type="entry name" value="Chitin_synth_N"/>
</dbReference>
<feature type="transmembrane region" description="Helical" evidence="10">
    <location>
        <begin position="878"/>
        <end position="902"/>
    </location>
</feature>
<feature type="region of interest" description="Disordered" evidence="11">
    <location>
        <begin position="1"/>
        <end position="79"/>
    </location>
</feature>
<evidence type="ECO:0000256" key="8">
    <source>
        <dbReference type="ARBA" id="ARBA00024009"/>
    </source>
</evidence>
<organism evidence="13 14">
    <name type="scientific">Clathrus columnatus</name>
    <dbReference type="NCBI Taxonomy" id="1419009"/>
    <lineage>
        <taxon>Eukaryota</taxon>
        <taxon>Fungi</taxon>
        <taxon>Dikarya</taxon>
        <taxon>Basidiomycota</taxon>
        <taxon>Agaricomycotina</taxon>
        <taxon>Agaricomycetes</taxon>
        <taxon>Phallomycetidae</taxon>
        <taxon>Phallales</taxon>
        <taxon>Clathraceae</taxon>
        <taxon>Clathrus</taxon>
    </lineage>
</organism>
<feature type="transmembrane region" description="Helical" evidence="10">
    <location>
        <begin position="629"/>
        <end position="649"/>
    </location>
</feature>
<name>A0AAV5A6P1_9AGAM</name>
<evidence type="ECO:0000313" key="13">
    <source>
        <dbReference type="EMBL" id="GJJ09945.1"/>
    </source>
</evidence>
<evidence type="ECO:0000256" key="2">
    <source>
        <dbReference type="ARBA" id="ARBA00012543"/>
    </source>
</evidence>
<comment type="similarity">
    <text evidence="10">Belongs to the chitin synthase family.</text>
</comment>
<evidence type="ECO:0000313" key="14">
    <source>
        <dbReference type="Proteomes" id="UP001050691"/>
    </source>
</evidence>
<protein>
    <recommendedName>
        <fullName evidence="2 10">Chitin synthase</fullName>
        <ecNumber evidence="2 10">2.4.1.16</ecNumber>
    </recommendedName>
</protein>
<reference evidence="13" key="1">
    <citation type="submission" date="2021-10" db="EMBL/GenBank/DDBJ databases">
        <title>De novo Genome Assembly of Clathrus columnatus (Basidiomycota, Fungi) Using Illumina and Nanopore Sequence Data.</title>
        <authorList>
            <person name="Ogiso-Tanaka E."/>
            <person name="Itagaki H."/>
            <person name="Hosoya T."/>
            <person name="Hosaka K."/>
        </authorList>
    </citation>
    <scope>NUCLEOTIDE SEQUENCE</scope>
    <source>
        <strain evidence="13">MO-923</strain>
    </source>
</reference>
<feature type="transmembrane region" description="Helical" evidence="10">
    <location>
        <begin position="702"/>
        <end position="722"/>
    </location>
</feature>
<dbReference type="InterPro" id="IPR004835">
    <property type="entry name" value="Chitin_synth"/>
</dbReference>
<feature type="compositionally biased region" description="Low complexity" evidence="11">
    <location>
        <begin position="21"/>
        <end position="47"/>
    </location>
</feature>
<feature type="transmembrane region" description="Helical" evidence="10">
    <location>
        <begin position="734"/>
        <end position="754"/>
    </location>
</feature>
<evidence type="ECO:0000256" key="7">
    <source>
        <dbReference type="ARBA" id="ARBA00023316"/>
    </source>
</evidence>
<dbReference type="Proteomes" id="UP001050691">
    <property type="component" value="Unassembled WGS sequence"/>
</dbReference>
<dbReference type="AlphaFoldDB" id="A0AAV5A6P1"/>
<proteinExistence type="inferred from homology"/>
<sequence>MSYHLPRSQQQQQFYAPANDPYQTQQHQQQPPQQQYHQQPYSSPISPRAGAPGISPTGSASPAPQYPGSHQGSPAVTPAARDPVYSIADYYSHADNNNWEVKSYQSDYANSQAHLIPELNTVNVHNAPPLPPQPYQAYPPSSQPFSNLAPSYGDGSFPETYGGYHDAREKLMRRRSKRQVELQEGNLVLDVQVPSHIIVGNDKSEEMTHMRYTAATCDPDDFVKQRYSLRPYLYGRKTELFIVMTMYNEDEVLFVKTMNAVIKNIAFLCSRHRSKTWGPEGWKKVVVCVVSDGRSKVNKRTLQVLNLMGCYQEGIAKDSVGGKDVTAHIFEYTSQVVVSANGEVSSGACPVQILFCLKEQNKKKLNSHRWFFNAFGPLIKPNVCVLLDVGTKPTGTSIYELWKCFDKHSNVGGACGEICVDYGRGCSLLLTSPLAASQNFESVFGYISVLPGAFSAYRYKALLNGPDGNGPLASYFKGEAMHSGGASAGLFERNMYLAEDRILCFEIVTKKREGWVLRYVKSAKAATDVPTTVPELISQRRRWLNGSLFAAIHATIFFFRIWTSGQNFFRKIVLQFEFIYNAVQLFFTWTSLANFYLAFFFLVQSATSDSAKDAFNFLAKGAGQDIFEIILKLYIALLFVIVVCSLGNRPQGSKWIYSLAIVLFGFVNCVTLWCAGWTVFLEVPHTAAGWKNIGHLIETNGAFREIVISLAATYGLYLFSSIIHLEPWHMFTSFLQYMFLLPTYVNILMMYAMCNLHDVTWGTKGDNGATKDLGSAKKVKNTDGKEVIEVEIPTVREDVDSMWAASRAALRIPPPKEREHRDAATKQADHDRNSRTNVVLAWVGTNMVMIVVFTSTAFSNWVARHVAPTQGAVFNPYLALLFYSLAVLSAIRFTGSSLYLIFRLFGH</sequence>
<evidence type="ECO:0000256" key="5">
    <source>
        <dbReference type="ARBA" id="ARBA00022989"/>
    </source>
</evidence>
<feature type="domain" description="Chitin synthase N-terminal" evidence="12">
    <location>
        <begin position="176"/>
        <end position="239"/>
    </location>
</feature>
<dbReference type="Pfam" id="PF08407">
    <property type="entry name" value="Chitin_synth_1N"/>
    <property type="match status" value="1"/>
</dbReference>
<evidence type="ECO:0000256" key="11">
    <source>
        <dbReference type="SAM" id="MobiDB-lite"/>
    </source>
</evidence>
<accession>A0AAV5A6P1</accession>
<dbReference type="GO" id="GO:0030428">
    <property type="term" value="C:cell septum"/>
    <property type="evidence" value="ECO:0007669"/>
    <property type="project" value="TreeGrafter"/>
</dbReference>
<comment type="subcellular location">
    <subcellularLocation>
        <location evidence="10">Cell membrane</location>
        <topology evidence="10">Multi-pass membrane protein</topology>
    </subcellularLocation>
    <subcellularLocation>
        <location evidence="1">Membrane</location>
        <topology evidence="1">Multi-pass membrane protein</topology>
    </subcellularLocation>
</comment>
<comment type="caution">
    <text evidence="13">The sequence shown here is derived from an EMBL/GenBank/DDBJ whole genome shotgun (WGS) entry which is preliminary data.</text>
</comment>
<evidence type="ECO:0000256" key="4">
    <source>
        <dbReference type="ARBA" id="ARBA00022692"/>
    </source>
</evidence>
<feature type="transmembrane region" description="Helical" evidence="10">
    <location>
        <begin position="543"/>
        <end position="562"/>
    </location>
</feature>
<evidence type="ECO:0000256" key="3">
    <source>
        <dbReference type="ARBA" id="ARBA00022676"/>
    </source>
</evidence>
<evidence type="ECO:0000256" key="6">
    <source>
        <dbReference type="ARBA" id="ARBA00023136"/>
    </source>
</evidence>
<comment type="function">
    <text evidence="8 10">Polymerizes chitin, a structural polymer of the cell wall and septum, by transferring the sugar moiety of UDP-GlcNAc to the non-reducing end of the growing chitin polymer.</text>
</comment>
<feature type="transmembrane region" description="Helical" evidence="10">
    <location>
        <begin position="655"/>
        <end position="681"/>
    </location>
</feature>
<dbReference type="PANTHER" id="PTHR22914">
    <property type="entry name" value="CHITIN SYNTHASE"/>
    <property type="match status" value="1"/>
</dbReference>
<evidence type="ECO:0000256" key="9">
    <source>
        <dbReference type="ARBA" id="ARBA00048014"/>
    </source>
</evidence>
<dbReference type="SUPFAM" id="SSF53448">
    <property type="entry name" value="Nucleotide-diphospho-sugar transferases"/>
    <property type="match status" value="1"/>
</dbReference>
<keyword evidence="7 10" id="KW-0961">Cell wall biogenesis/degradation</keyword>
<feature type="compositionally biased region" description="Polar residues" evidence="11">
    <location>
        <begin position="56"/>
        <end position="74"/>
    </location>
</feature>
<dbReference type="GO" id="GO:0004100">
    <property type="term" value="F:chitin synthase activity"/>
    <property type="evidence" value="ECO:0007669"/>
    <property type="project" value="UniProtKB-UniRule"/>
</dbReference>
<keyword evidence="14" id="KW-1185">Reference proteome</keyword>
<keyword evidence="10" id="KW-1003">Cell membrane</keyword>